<dbReference type="InterPro" id="IPR025682">
    <property type="entry name" value="CpXC_dom"/>
</dbReference>
<feature type="region of interest" description="Disordered" evidence="1">
    <location>
        <begin position="150"/>
        <end position="175"/>
    </location>
</feature>
<dbReference type="EMBL" id="MCIF01000002">
    <property type="protein sequence ID" value="RAQ97267.1"/>
    <property type="molecule type" value="Genomic_DNA"/>
</dbReference>
<organism evidence="3 4">
    <name type="scientific">Thermogemmatispora tikiterensis</name>
    <dbReference type="NCBI Taxonomy" id="1825093"/>
    <lineage>
        <taxon>Bacteria</taxon>
        <taxon>Bacillati</taxon>
        <taxon>Chloroflexota</taxon>
        <taxon>Ktedonobacteria</taxon>
        <taxon>Thermogemmatisporales</taxon>
        <taxon>Thermogemmatisporaceae</taxon>
        <taxon>Thermogemmatispora</taxon>
    </lineage>
</organism>
<dbReference type="Proteomes" id="UP000248706">
    <property type="component" value="Unassembled WGS sequence"/>
</dbReference>
<name>A0A328VII5_9CHLR</name>
<protein>
    <recommendedName>
        <fullName evidence="2">CpXC domain-containing protein</fullName>
    </recommendedName>
</protein>
<evidence type="ECO:0000313" key="4">
    <source>
        <dbReference type="Proteomes" id="UP000248706"/>
    </source>
</evidence>
<dbReference type="AlphaFoldDB" id="A0A328VII5"/>
<sequence>MANLLPGLLDPGLAPAGRHRCDMIEMFSACVVHFAGEDVIFEALSSMSQLASRTASYKLTCRCGHSFECQVYEYVNVARDPQLRYAILAGRLNVVTCPACGRRAQARRPFVYSDPPNHLLAYVHPRDNVPREGRELIEAKLRDVYERVAQQPGEPGKGPGSGVEQGAETPDEGEMAASLAAAAVRGASGEIPPLQVIFGLDQLALLINAGLSQDERLGKIALRTQSRSTAQRGQMFDIARRLAREMQCIVEEEEQGETYTVWLYGPRRQIGAIMRALAPRG</sequence>
<evidence type="ECO:0000259" key="2">
    <source>
        <dbReference type="Pfam" id="PF14353"/>
    </source>
</evidence>
<reference evidence="3 4" key="1">
    <citation type="submission" date="2016-08" db="EMBL/GenBank/DDBJ databases">
        <title>Analysis of Carbohydrate Active Enzymes in Thermogemmatispora T81 Reveals Carbohydrate Degradation Ability.</title>
        <authorList>
            <person name="Tomazini A."/>
            <person name="Lal S."/>
            <person name="Stott M."/>
            <person name="Henrissat B."/>
            <person name="Polikarpov I."/>
            <person name="Sparling R."/>
            <person name="Levin D.B."/>
        </authorList>
    </citation>
    <scope>NUCLEOTIDE SEQUENCE [LARGE SCALE GENOMIC DNA]</scope>
    <source>
        <strain evidence="3 4">T81</strain>
    </source>
</reference>
<gene>
    <name evidence="3" type="ORF">A4R35_17140</name>
</gene>
<evidence type="ECO:0000256" key="1">
    <source>
        <dbReference type="SAM" id="MobiDB-lite"/>
    </source>
</evidence>
<dbReference type="Pfam" id="PF14353">
    <property type="entry name" value="CpXC"/>
    <property type="match status" value="1"/>
</dbReference>
<feature type="domain" description="CpXC" evidence="2">
    <location>
        <begin position="59"/>
        <end position="138"/>
    </location>
</feature>
<evidence type="ECO:0000313" key="3">
    <source>
        <dbReference type="EMBL" id="RAQ97267.1"/>
    </source>
</evidence>
<keyword evidence="4" id="KW-1185">Reference proteome</keyword>
<accession>A0A328VII5</accession>
<dbReference type="OrthoDB" id="150880at2"/>
<proteinExistence type="predicted"/>
<comment type="caution">
    <text evidence="3">The sequence shown here is derived from an EMBL/GenBank/DDBJ whole genome shotgun (WGS) entry which is preliminary data.</text>
</comment>